<accession>X0YU57</accession>
<reference evidence="1" key="1">
    <citation type="journal article" date="2014" name="Front. Microbiol.">
        <title>High frequency of phylogenetically diverse reductive dehalogenase-homologous genes in deep subseafloor sedimentary metagenomes.</title>
        <authorList>
            <person name="Kawai M."/>
            <person name="Futagami T."/>
            <person name="Toyoda A."/>
            <person name="Takaki Y."/>
            <person name="Nishi S."/>
            <person name="Hori S."/>
            <person name="Arai W."/>
            <person name="Tsubouchi T."/>
            <person name="Morono Y."/>
            <person name="Uchiyama I."/>
            <person name="Ito T."/>
            <person name="Fujiyama A."/>
            <person name="Inagaki F."/>
            <person name="Takami H."/>
        </authorList>
    </citation>
    <scope>NUCLEOTIDE SEQUENCE</scope>
    <source>
        <strain evidence="1">Expedition CK06-06</strain>
    </source>
</reference>
<comment type="caution">
    <text evidence="1">The sequence shown here is derived from an EMBL/GenBank/DDBJ whole genome shotgun (WGS) entry which is preliminary data.</text>
</comment>
<proteinExistence type="predicted"/>
<name>X0YU57_9ZZZZ</name>
<protein>
    <submittedName>
        <fullName evidence="1">Uncharacterized protein</fullName>
    </submittedName>
</protein>
<sequence length="250" mass="27453">FPITDISFAGLPLWWDQTYPTNFTPSITGLYNPGVGEYPINYTPGPSSGPRPYNSLYDNSNSILSNQLMWCNGGFTSGQYTTDTSSNPYIDYSGVYYTQIQDYSSFDNSGNLKNLTYTATNDDYWGGGTVDISGIYKWLMIKGQNVTSGNFAQVNITGTVNGSAFLPNLVLGTHYLLYVQEIDNYFSPANNTLPSGYAAGRSGWKAVQGTWDQGATVQLNNANEAGCYRRRTSSGQTAVHHIKLYSPNNT</sequence>
<feature type="non-terminal residue" evidence="1">
    <location>
        <position position="1"/>
    </location>
</feature>
<organism evidence="1">
    <name type="scientific">marine sediment metagenome</name>
    <dbReference type="NCBI Taxonomy" id="412755"/>
    <lineage>
        <taxon>unclassified sequences</taxon>
        <taxon>metagenomes</taxon>
        <taxon>ecological metagenomes</taxon>
    </lineage>
</organism>
<dbReference type="AlphaFoldDB" id="X0YU57"/>
<gene>
    <name evidence="1" type="ORF">S01H1_65855</name>
</gene>
<evidence type="ECO:0000313" key="1">
    <source>
        <dbReference type="EMBL" id="GAG40171.1"/>
    </source>
</evidence>
<dbReference type="EMBL" id="BARS01043504">
    <property type="protein sequence ID" value="GAG40171.1"/>
    <property type="molecule type" value="Genomic_DNA"/>
</dbReference>
<feature type="non-terminal residue" evidence="1">
    <location>
        <position position="250"/>
    </location>
</feature>